<dbReference type="Pfam" id="PF01381">
    <property type="entry name" value="HTH_3"/>
    <property type="match status" value="1"/>
</dbReference>
<dbReference type="CDD" id="cd00093">
    <property type="entry name" value="HTH_XRE"/>
    <property type="match status" value="1"/>
</dbReference>
<evidence type="ECO:0000256" key="3">
    <source>
        <dbReference type="ARBA" id="ARBA00023163"/>
    </source>
</evidence>
<keyword evidence="2" id="KW-0238">DNA-binding</keyword>
<keyword evidence="3" id="KW-0804">Transcription</keyword>
<dbReference type="GO" id="GO:0003677">
    <property type="term" value="F:DNA binding"/>
    <property type="evidence" value="ECO:0007669"/>
    <property type="project" value="UniProtKB-KW"/>
</dbReference>
<accession>A0A7W2LK65</accession>
<dbReference type="PROSITE" id="PS50943">
    <property type="entry name" value="HTH_CROC1"/>
    <property type="match status" value="1"/>
</dbReference>
<evidence type="ECO:0000259" key="4">
    <source>
        <dbReference type="PROSITE" id="PS50943"/>
    </source>
</evidence>
<evidence type="ECO:0000313" key="6">
    <source>
        <dbReference type="Proteomes" id="UP000590738"/>
    </source>
</evidence>
<dbReference type="Gene3D" id="1.10.260.40">
    <property type="entry name" value="lambda repressor-like DNA-binding domains"/>
    <property type="match status" value="1"/>
</dbReference>
<evidence type="ECO:0000256" key="2">
    <source>
        <dbReference type="ARBA" id="ARBA00023125"/>
    </source>
</evidence>
<dbReference type="AlphaFoldDB" id="A0A7W2LK65"/>
<dbReference type="InterPro" id="IPR001387">
    <property type="entry name" value="Cro/C1-type_HTH"/>
</dbReference>
<reference evidence="5 6" key="1">
    <citation type="submission" date="2020-07" db="EMBL/GenBank/DDBJ databases">
        <title>Diversity of carbapenemase encoding genes among Pseudomonas putida group clinical isolates in a tertiary Brazilian hospital.</title>
        <authorList>
            <person name="Alberto-Lei F."/>
            <person name="Nodari C.S."/>
            <person name="Streling A.P."/>
            <person name="Paulino J.T."/>
            <person name="Bessa-Neto F.O."/>
            <person name="Cayo R."/>
            <person name="Gales A.C."/>
        </authorList>
    </citation>
    <scope>NUCLEOTIDE SEQUENCE [LARGE SCALE GENOMIC DNA]</scope>
    <source>
        <strain evidence="5 6">12273</strain>
    </source>
</reference>
<organism evidence="5 6">
    <name type="scientific">Pseudomonas juntendi</name>
    <dbReference type="NCBI Taxonomy" id="2666183"/>
    <lineage>
        <taxon>Bacteria</taxon>
        <taxon>Pseudomonadati</taxon>
        <taxon>Pseudomonadota</taxon>
        <taxon>Gammaproteobacteria</taxon>
        <taxon>Pseudomonadales</taxon>
        <taxon>Pseudomonadaceae</taxon>
        <taxon>Pseudomonas</taxon>
    </lineage>
</organism>
<evidence type="ECO:0000313" key="5">
    <source>
        <dbReference type="EMBL" id="MBA6142312.1"/>
    </source>
</evidence>
<evidence type="ECO:0000256" key="1">
    <source>
        <dbReference type="ARBA" id="ARBA00023015"/>
    </source>
</evidence>
<protein>
    <submittedName>
        <fullName evidence="5">Helix-turn-helix transcriptional regulator</fullName>
    </submittedName>
</protein>
<proteinExistence type="predicted"/>
<sequence length="238" mass="26417">MSTLGQRIARKREQAGLNQSELARRLSVTPQAVQKWEAEVSTPRGKRLDDLAAALSTTVAYLITGEDVPSRSFGYPDSNASILGPIDVWDDDTPLDDDEVYVPFLKEVELSAGSGRTVVEQSHKQKLRFGKLTLRKQGVQPDDAVCVTVSGNSMEPVLPDKSTVGVDQGSISVVDGKMYALDHDGQLRVKMLYRLPGGGIRMRSFNRDEHPDEEYTAQEMIDQNIHIKGKVFWSSVLW</sequence>
<keyword evidence="1" id="KW-0805">Transcription regulation</keyword>
<feature type="domain" description="HTH cro/C1-type" evidence="4">
    <location>
        <begin position="8"/>
        <end position="62"/>
    </location>
</feature>
<dbReference type="Gene3D" id="2.10.109.10">
    <property type="entry name" value="Umud Fragment, subunit A"/>
    <property type="match status" value="1"/>
</dbReference>
<gene>
    <name evidence="5" type="ORF">H4B97_07470</name>
</gene>
<dbReference type="SMART" id="SM00530">
    <property type="entry name" value="HTH_XRE"/>
    <property type="match status" value="1"/>
</dbReference>
<dbReference type="Proteomes" id="UP000590738">
    <property type="component" value="Unassembled WGS sequence"/>
</dbReference>
<dbReference type="PANTHER" id="PTHR40661">
    <property type="match status" value="1"/>
</dbReference>
<comment type="caution">
    <text evidence="5">The sequence shown here is derived from an EMBL/GenBank/DDBJ whole genome shotgun (WGS) entry which is preliminary data.</text>
</comment>
<dbReference type="SUPFAM" id="SSF51306">
    <property type="entry name" value="LexA/Signal peptidase"/>
    <property type="match status" value="1"/>
</dbReference>
<dbReference type="EMBL" id="JACGCZ010000009">
    <property type="protein sequence ID" value="MBA6142312.1"/>
    <property type="molecule type" value="Genomic_DNA"/>
</dbReference>
<dbReference type="InterPro" id="IPR015927">
    <property type="entry name" value="Peptidase_S24_S26A/B/C"/>
</dbReference>
<dbReference type="InterPro" id="IPR039418">
    <property type="entry name" value="LexA-like"/>
</dbReference>
<dbReference type="CDD" id="cd06529">
    <property type="entry name" value="S24_LexA-like"/>
    <property type="match status" value="1"/>
</dbReference>
<dbReference type="InterPro" id="IPR036286">
    <property type="entry name" value="LexA/Signal_pep-like_sf"/>
</dbReference>
<dbReference type="RefSeq" id="WP_182333822.1">
    <property type="nucleotide sequence ID" value="NZ_JACGCZ010000009.1"/>
</dbReference>
<dbReference type="Pfam" id="PF00717">
    <property type="entry name" value="Peptidase_S24"/>
    <property type="match status" value="1"/>
</dbReference>
<dbReference type="SUPFAM" id="SSF47413">
    <property type="entry name" value="lambda repressor-like DNA-binding domains"/>
    <property type="match status" value="1"/>
</dbReference>
<dbReference type="PANTHER" id="PTHR40661:SF2">
    <property type="entry name" value="HTH-TYPE TRANSCRIPTIONAL REGULATOR PRTR"/>
    <property type="match status" value="1"/>
</dbReference>
<name>A0A7W2LK65_9PSED</name>
<dbReference type="InterPro" id="IPR010982">
    <property type="entry name" value="Lambda_DNA-bd_dom_sf"/>
</dbReference>